<dbReference type="GO" id="GO:0004352">
    <property type="term" value="F:glutamate dehydrogenase (NAD+) activity"/>
    <property type="evidence" value="ECO:0007669"/>
    <property type="project" value="InterPro"/>
</dbReference>
<dbReference type="SUPFAM" id="SSF53223">
    <property type="entry name" value="Aminoacid dehydrogenase-like, N-terminal domain"/>
    <property type="match status" value="1"/>
</dbReference>
<dbReference type="Proteomes" id="UP000294980">
    <property type="component" value="Unassembled WGS sequence"/>
</dbReference>
<evidence type="ECO:0000259" key="3">
    <source>
        <dbReference type="Pfam" id="PF21074"/>
    </source>
</evidence>
<evidence type="ECO:0000256" key="1">
    <source>
        <dbReference type="ARBA" id="ARBA00023002"/>
    </source>
</evidence>
<evidence type="ECO:0000313" key="8">
    <source>
        <dbReference type="Proteomes" id="UP000294980"/>
    </source>
</evidence>
<feature type="domain" description="NAD-glutamate dehydrogenase catalytic" evidence="2">
    <location>
        <begin position="748"/>
        <end position="1242"/>
    </location>
</feature>
<dbReference type="InterPro" id="IPR049059">
    <property type="entry name" value="NAD_Glu_DH_HM1"/>
</dbReference>
<dbReference type="PANTHER" id="PTHR43403:SF1">
    <property type="entry name" value="NAD-SPECIFIC GLUTAMATE DEHYDROGENASE"/>
    <property type="match status" value="1"/>
</dbReference>
<dbReference type="InterPro" id="IPR028971">
    <property type="entry name" value="NAD-GDH_cat"/>
</dbReference>
<dbReference type="Pfam" id="PF21074">
    <property type="entry name" value="GDH_C"/>
    <property type="match status" value="1"/>
</dbReference>
<dbReference type="InterPro" id="IPR049062">
    <property type="entry name" value="NAD_Glu_DH_ACT2"/>
</dbReference>
<gene>
    <name evidence="7" type="ORF">EV688_10741</name>
</gene>
<dbReference type="Pfam" id="PF05088">
    <property type="entry name" value="Bac_GDH_CD"/>
    <property type="match status" value="1"/>
</dbReference>
<feature type="domain" description="NAD-glutamate dehydrogenase N-terminal ACT1" evidence="4">
    <location>
        <begin position="54"/>
        <end position="195"/>
    </location>
</feature>
<dbReference type="InterPro" id="IPR049056">
    <property type="entry name" value="NAD_Glu_DH_HM3"/>
</dbReference>
<reference evidence="7 8" key="1">
    <citation type="submission" date="2019-03" db="EMBL/GenBank/DDBJ databases">
        <title>Genomic Encyclopedia of Type Strains, Phase IV (KMG-IV): sequencing the most valuable type-strain genomes for metagenomic binning, comparative biology and taxonomic classification.</title>
        <authorList>
            <person name="Goeker M."/>
        </authorList>
    </citation>
    <scope>NUCLEOTIDE SEQUENCE [LARGE SCALE GENOMIC DNA]</scope>
    <source>
        <strain evidence="7 8">DSM 23344</strain>
    </source>
</reference>
<dbReference type="InterPro" id="IPR024727">
    <property type="entry name" value="NAD_Glu_DH_N_ACT1"/>
</dbReference>
<dbReference type="InterPro" id="IPR049058">
    <property type="entry name" value="NAD_Glu_DH_HM2"/>
</dbReference>
<evidence type="ECO:0000259" key="4">
    <source>
        <dbReference type="Pfam" id="PF21075"/>
    </source>
</evidence>
<feature type="domain" description="NAD-glutamate dehydrogenase ACT2" evidence="5">
    <location>
        <begin position="424"/>
        <end position="513"/>
    </location>
</feature>
<dbReference type="Pfam" id="PF21078">
    <property type="entry name" value="GDH_HM3"/>
    <property type="match status" value="1"/>
</dbReference>
<evidence type="ECO:0000259" key="2">
    <source>
        <dbReference type="Pfam" id="PF05088"/>
    </source>
</evidence>
<keyword evidence="8" id="KW-1185">Reference proteome</keyword>
<dbReference type="InterPro" id="IPR046346">
    <property type="entry name" value="Aminoacid_DH-like_N_sf"/>
</dbReference>
<feature type="domain" description="NAD-specific glutamate dehydrogenase C-terminal" evidence="3">
    <location>
        <begin position="1287"/>
        <end position="1624"/>
    </location>
</feature>
<organism evidence="7 8">
    <name type="scientific">Chromatocurvus halotolerans</name>
    <dbReference type="NCBI Taxonomy" id="1132028"/>
    <lineage>
        <taxon>Bacteria</taxon>
        <taxon>Pseudomonadati</taxon>
        <taxon>Pseudomonadota</taxon>
        <taxon>Gammaproteobacteria</taxon>
        <taxon>Cellvibrionales</taxon>
        <taxon>Halieaceae</taxon>
        <taxon>Chromatocurvus</taxon>
    </lineage>
</organism>
<dbReference type="PIRSF" id="PIRSF036761">
    <property type="entry name" value="GDH_Mll4104"/>
    <property type="match status" value="1"/>
</dbReference>
<accession>A0A4R2KPW1</accession>
<dbReference type="InterPro" id="IPR048381">
    <property type="entry name" value="GDH_C"/>
</dbReference>
<protein>
    <submittedName>
        <fullName evidence="7">Glutamate dehydrogenase (NAD)</fullName>
    </submittedName>
</protein>
<dbReference type="GO" id="GO:0004069">
    <property type="term" value="F:L-aspartate:2-oxoglutarate aminotransferase activity"/>
    <property type="evidence" value="ECO:0007669"/>
    <property type="project" value="InterPro"/>
</dbReference>
<proteinExistence type="predicted"/>
<comment type="caution">
    <text evidence="7">The sequence shown here is derived from an EMBL/GenBank/DDBJ whole genome shotgun (WGS) entry which is preliminary data.</text>
</comment>
<dbReference type="SUPFAM" id="SSF51735">
    <property type="entry name" value="NAD(P)-binding Rossmann-fold domains"/>
    <property type="match status" value="1"/>
</dbReference>
<dbReference type="InterPro" id="IPR036291">
    <property type="entry name" value="NAD(P)-bd_dom_sf"/>
</dbReference>
<dbReference type="RefSeq" id="WP_240624347.1">
    <property type="nucleotide sequence ID" value="NZ_QQSW01000009.1"/>
</dbReference>
<dbReference type="InterPro" id="IPR007780">
    <property type="entry name" value="NAD_Glu_DH_bac"/>
</dbReference>
<dbReference type="Pfam" id="PF21076">
    <property type="entry name" value="GDH_ACT2"/>
    <property type="match status" value="1"/>
</dbReference>
<keyword evidence="1" id="KW-0560">Oxidoreductase</keyword>
<dbReference type="Pfam" id="PF21075">
    <property type="entry name" value="GDH_ACT1"/>
    <property type="match status" value="1"/>
</dbReference>
<evidence type="ECO:0000259" key="5">
    <source>
        <dbReference type="Pfam" id="PF21076"/>
    </source>
</evidence>
<dbReference type="GO" id="GO:0006538">
    <property type="term" value="P:L-glutamate catabolic process"/>
    <property type="evidence" value="ECO:0007669"/>
    <property type="project" value="InterPro"/>
</dbReference>
<evidence type="ECO:0000313" key="7">
    <source>
        <dbReference type="EMBL" id="TCO75624.1"/>
    </source>
</evidence>
<sequence>MHTSPVGGAVENLLSEAGAEMAWEKLKNSLLEDLARRIEQRADRSVASSLGNLAAAFYSRFPAEDMRGRSAENLYGCLYGLLHFMRVLDTRKPRVRIFNPHMDRHGWESTATVIAILCRDMPFCTASVRGEINQRGINIHTLASCNLTTRRDASGKLLEVTGRDCEDEELSHESLLYFEITRHSNFADLADLEKAIQGILSDVAHVVDDFAAMRERLEAAQAGVEANVWMPQQERAETEAFLSWLRHDHMTFLGYEYLHVESAGAECAVTSELDSHLGILRQRDTRGALELESDIRETGPAGLRETVLSFGKSRTRSRVHRQAYPDYVEVKVFDDDGVLIGQHRFLGLYTAAVYNMNPALIPVLRDKVSGALALSGLDKNEHDGRELIRVLELFPRDELFQSSVTRLFETASAINRIQERRQTRLFVRRDTHGKFFSCLVYMPRDRYTTYQRRRIQSILTEAFGAEESEFTTQFSESILVRVHFVLRVDPAKEQRCDVNEIEEQIVQATLAWEDRLRGRLVEEFGDEEGERLMREIGDGFSPGYRDDFDPRVGVMDMHELLAVQRGRALGMRLYRLLEEPDDHLKLRLYSAEHPLPLSDVLPILENLGLRVVTERAYPVRTRTDGVYWIQEFSLIYSLAQNIDLDEVKAEFEDAFARIWFGEAESDSFNRMLLGTRLSWREIALLRAYACYMRQINFPYSLSYIAETMADHLHLSAGIVELFLTRFSPVFDGDDDWRAQREAAVEERISTGLDRVQNLGQDRIIRQFVQVIKATRRTNFFQPDARGDLKPYFSFKLAPGDIADMPRPVPLYEIYVYSPRLEGVHLRGGKVARGGLRWSDRLEDFRTEVLGLVKAQQVKNAVIVPVGAKGGFVAKRLSPDMSRDEVQTEGVECYRTFIRGLLDITDNRVGDGIVRPQHVVAKDDEDPYLVVAADKGTASFSDIANALAEEYDFWLGDAFASGGSVGYDHKKMGITARGAWVSVERHFRELGINVATTDFTVVGIGDMAGDVFGNGMLLSPHIRLVAAFNHLHIFIDPEPDAAASFVERERLFRLPRSSWEDYNAELISKGGGIFSRQAKSITVSPQMRARFDIPVARVTPAELINYLLKARVDLLWNGGIGTYVKSSREAHTDVGDKTNDSLRVNGRELRCRVIGEGGNLGMTQLGRIEYGLAGGRSNTDFIDNAGGVDCSDHEVNIKILLDTVVRRGELTARHRNELLETMTESVARLVLLNNYRQVQAISLAEFEARSRGGEYRRLIAQLEDSGKLDRELEFLPSDDELADRHVHGKQLTRPELAILVSYSKAILKEQLIASALGGDPILALAVATAFPAQLVERYPEEVDEHRLHREIMCTQLANDIVNRMGLNFVPRQQKATGATVDDVARAYIAALEIFSVPATWSDMEALDYSVDARIQLEMTVNIVRLVKRSTRWLLRNRRHQLRPSDLISEFHAGIGELATALPALLRGPALQLFQQQRDQYCEAGVSDALASTIAGGLQAFTGLAIQDAAAQTGVPLMEVAELYFDLGERLELDWFGSQILATNVDNEWQAMARETYLEDLQWQQCTLTMGVLHRKCDGLDVAGCLSRWEKEEAQLLSRWRDMLGELHSTTAPDFAMFAVANRELLDLAQSSRRGSS</sequence>
<feature type="domain" description="NAD-glutamate dehydrogenase ACT3" evidence="6">
    <location>
        <begin position="569"/>
        <end position="647"/>
    </location>
</feature>
<name>A0A4R2KPW1_9GAMM</name>
<evidence type="ECO:0000259" key="6">
    <source>
        <dbReference type="Pfam" id="PF21077"/>
    </source>
</evidence>
<dbReference type="EMBL" id="SLWX01000007">
    <property type="protein sequence ID" value="TCO75624.1"/>
    <property type="molecule type" value="Genomic_DNA"/>
</dbReference>
<dbReference type="Pfam" id="PF21077">
    <property type="entry name" value="GDH_ACT3"/>
    <property type="match status" value="1"/>
</dbReference>
<dbReference type="InterPro" id="IPR049064">
    <property type="entry name" value="NAD_Glu_DH_ACT3"/>
</dbReference>
<dbReference type="Pfam" id="PF21079">
    <property type="entry name" value="GDH_HM2"/>
    <property type="match status" value="1"/>
</dbReference>
<dbReference type="Pfam" id="PF21073">
    <property type="entry name" value="GDH_HM1"/>
    <property type="match status" value="1"/>
</dbReference>
<dbReference type="PANTHER" id="PTHR43403">
    <property type="entry name" value="NAD-SPECIFIC GLUTAMATE DEHYDROGENASE"/>
    <property type="match status" value="1"/>
</dbReference>